<gene>
    <name evidence="6" type="ORF">IV500_12140</name>
</gene>
<dbReference type="PANTHER" id="PTHR30055">
    <property type="entry name" value="HTH-TYPE TRANSCRIPTIONAL REGULATOR RUTR"/>
    <property type="match status" value="1"/>
</dbReference>
<keyword evidence="1" id="KW-0805">Transcription regulation</keyword>
<evidence type="ECO:0000313" key="7">
    <source>
        <dbReference type="Proteomes" id="UP000655366"/>
    </source>
</evidence>
<name>A0A931CPG4_9MICC</name>
<dbReference type="Proteomes" id="UP000655366">
    <property type="component" value="Unassembled WGS sequence"/>
</dbReference>
<dbReference type="GO" id="GO:0003700">
    <property type="term" value="F:DNA-binding transcription factor activity"/>
    <property type="evidence" value="ECO:0007669"/>
    <property type="project" value="TreeGrafter"/>
</dbReference>
<dbReference type="Gene3D" id="1.10.357.10">
    <property type="entry name" value="Tetracycline Repressor, domain 2"/>
    <property type="match status" value="1"/>
</dbReference>
<dbReference type="SUPFAM" id="SSF46689">
    <property type="entry name" value="Homeodomain-like"/>
    <property type="match status" value="1"/>
</dbReference>
<dbReference type="Pfam" id="PF16859">
    <property type="entry name" value="TetR_C_11"/>
    <property type="match status" value="1"/>
</dbReference>
<dbReference type="InterPro" id="IPR011075">
    <property type="entry name" value="TetR_C"/>
</dbReference>
<keyword evidence="7" id="KW-1185">Reference proteome</keyword>
<dbReference type="GO" id="GO:0000976">
    <property type="term" value="F:transcription cis-regulatory region binding"/>
    <property type="evidence" value="ECO:0007669"/>
    <property type="project" value="TreeGrafter"/>
</dbReference>
<feature type="domain" description="HTH tetR-type" evidence="5">
    <location>
        <begin position="11"/>
        <end position="71"/>
    </location>
</feature>
<evidence type="ECO:0000256" key="2">
    <source>
        <dbReference type="ARBA" id="ARBA00023125"/>
    </source>
</evidence>
<dbReference type="PRINTS" id="PR00455">
    <property type="entry name" value="HTHTETR"/>
</dbReference>
<dbReference type="PANTHER" id="PTHR30055:SF148">
    <property type="entry name" value="TETR-FAMILY TRANSCRIPTIONAL REGULATOR"/>
    <property type="match status" value="1"/>
</dbReference>
<dbReference type="RefSeq" id="WP_196397072.1">
    <property type="nucleotide sequence ID" value="NZ_JADNYM010000014.1"/>
</dbReference>
<evidence type="ECO:0000256" key="4">
    <source>
        <dbReference type="PROSITE-ProRule" id="PRU00335"/>
    </source>
</evidence>
<evidence type="ECO:0000256" key="1">
    <source>
        <dbReference type="ARBA" id="ARBA00023015"/>
    </source>
</evidence>
<dbReference type="InterPro" id="IPR050109">
    <property type="entry name" value="HTH-type_TetR-like_transc_reg"/>
</dbReference>
<dbReference type="AlphaFoldDB" id="A0A931CPG4"/>
<dbReference type="PROSITE" id="PS50977">
    <property type="entry name" value="HTH_TETR_2"/>
    <property type="match status" value="1"/>
</dbReference>
<feature type="DNA-binding region" description="H-T-H motif" evidence="4">
    <location>
        <begin position="34"/>
        <end position="53"/>
    </location>
</feature>
<reference evidence="6 7" key="1">
    <citation type="submission" date="2020-11" db="EMBL/GenBank/DDBJ databases">
        <title>Arthrobacter antarcticus sp. nov., isolated from Antarctic Soil.</title>
        <authorList>
            <person name="Li J."/>
        </authorList>
    </citation>
    <scope>NUCLEOTIDE SEQUENCE [LARGE SCALE GENOMIC DNA]</scope>
    <source>
        <strain evidence="6 7">Z1-20</strain>
    </source>
</reference>
<proteinExistence type="predicted"/>
<dbReference type="EMBL" id="JADNYM010000014">
    <property type="protein sequence ID" value="MBG0740130.1"/>
    <property type="molecule type" value="Genomic_DNA"/>
</dbReference>
<evidence type="ECO:0000256" key="3">
    <source>
        <dbReference type="ARBA" id="ARBA00023163"/>
    </source>
</evidence>
<dbReference type="Pfam" id="PF00440">
    <property type="entry name" value="TetR_N"/>
    <property type="match status" value="1"/>
</dbReference>
<dbReference type="InterPro" id="IPR009057">
    <property type="entry name" value="Homeodomain-like_sf"/>
</dbReference>
<dbReference type="InterPro" id="IPR001647">
    <property type="entry name" value="HTH_TetR"/>
</dbReference>
<keyword evidence="3" id="KW-0804">Transcription</keyword>
<dbReference type="SUPFAM" id="SSF48498">
    <property type="entry name" value="Tetracyclin repressor-like, C-terminal domain"/>
    <property type="match status" value="1"/>
</dbReference>
<dbReference type="Gene3D" id="1.10.10.60">
    <property type="entry name" value="Homeodomain-like"/>
    <property type="match status" value="1"/>
</dbReference>
<sequence>MMQPVGRPRKAGLEAALILAAEELVLEHGFSAVSVEAVAARAGTSRPAFYRRFSGVPALIFALLAQRFEITLDVDFDFGNLRLDLEAIQHEQAGLFGDPLIARSLAGFLDCLHGDSELRSVFVEQFLGPRRAAVGIIIDRAARRGEIPPCPDVEWICDLLTGPVVLRVVMPGLAALDESFISHTVASALSALDYQTPEGATLFVAGTHRPYAGP</sequence>
<keyword evidence="2 4" id="KW-0238">DNA-binding</keyword>
<dbReference type="InterPro" id="IPR036271">
    <property type="entry name" value="Tet_transcr_reg_TetR-rel_C_sf"/>
</dbReference>
<evidence type="ECO:0000259" key="5">
    <source>
        <dbReference type="PROSITE" id="PS50977"/>
    </source>
</evidence>
<comment type="caution">
    <text evidence="6">The sequence shown here is derived from an EMBL/GenBank/DDBJ whole genome shotgun (WGS) entry which is preliminary data.</text>
</comment>
<accession>A0A931CPG4</accession>
<evidence type="ECO:0000313" key="6">
    <source>
        <dbReference type="EMBL" id="MBG0740130.1"/>
    </source>
</evidence>
<organism evidence="6 7">
    <name type="scientific">Arthrobacter terrae</name>
    <dbReference type="NCBI Taxonomy" id="2935737"/>
    <lineage>
        <taxon>Bacteria</taxon>
        <taxon>Bacillati</taxon>
        <taxon>Actinomycetota</taxon>
        <taxon>Actinomycetes</taxon>
        <taxon>Micrococcales</taxon>
        <taxon>Micrococcaceae</taxon>
        <taxon>Arthrobacter</taxon>
    </lineage>
</organism>
<protein>
    <submittedName>
        <fullName evidence="6">TetR/AcrR family transcriptional regulator</fullName>
    </submittedName>
</protein>